<dbReference type="InterPro" id="IPR003591">
    <property type="entry name" value="Leu-rich_rpt_typical-subtyp"/>
</dbReference>
<dbReference type="Proteomes" id="UP000823388">
    <property type="component" value="Chromosome 3K"/>
</dbReference>
<gene>
    <name evidence="9" type="ORF">PVAP13_3KG334200</name>
</gene>
<feature type="domain" description="Malectin-like" evidence="8">
    <location>
        <begin position="2"/>
        <end position="130"/>
    </location>
</feature>
<dbReference type="Pfam" id="PF13855">
    <property type="entry name" value="LRR_8"/>
    <property type="match status" value="1"/>
</dbReference>
<evidence type="ECO:0000256" key="4">
    <source>
        <dbReference type="ARBA" id="ARBA00022729"/>
    </source>
</evidence>
<dbReference type="SUPFAM" id="SSF52058">
    <property type="entry name" value="L domain-like"/>
    <property type="match status" value="1"/>
</dbReference>
<keyword evidence="7" id="KW-0472">Membrane</keyword>
<dbReference type="EMBL" id="CM029041">
    <property type="protein sequence ID" value="KAG2626258.1"/>
    <property type="molecule type" value="Genomic_DNA"/>
</dbReference>
<protein>
    <recommendedName>
        <fullName evidence="8">Malectin-like domain-containing protein</fullName>
    </recommendedName>
</protein>
<dbReference type="PANTHER" id="PTHR45631">
    <property type="entry name" value="OS07G0107800 PROTEIN-RELATED"/>
    <property type="match status" value="1"/>
</dbReference>
<comment type="subcellular location">
    <subcellularLocation>
        <location evidence="1">Membrane</location>
        <topology evidence="1">Single-pass membrane protein</topology>
    </subcellularLocation>
</comment>
<evidence type="ECO:0000256" key="3">
    <source>
        <dbReference type="ARBA" id="ARBA00022692"/>
    </source>
</evidence>
<keyword evidence="5" id="KW-0677">Repeat</keyword>
<evidence type="ECO:0000256" key="5">
    <source>
        <dbReference type="ARBA" id="ARBA00022737"/>
    </source>
</evidence>
<organism evidence="9 10">
    <name type="scientific">Panicum virgatum</name>
    <name type="common">Blackwell switchgrass</name>
    <dbReference type="NCBI Taxonomy" id="38727"/>
    <lineage>
        <taxon>Eukaryota</taxon>
        <taxon>Viridiplantae</taxon>
        <taxon>Streptophyta</taxon>
        <taxon>Embryophyta</taxon>
        <taxon>Tracheophyta</taxon>
        <taxon>Spermatophyta</taxon>
        <taxon>Magnoliopsida</taxon>
        <taxon>Liliopsida</taxon>
        <taxon>Poales</taxon>
        <taxon>Poaceae</taxon>
        <taxon>PACMAD clade</taxon>
        <taxon>Panicoideae</taxon>
        <taxon>Panicodae</taxon>
        <taxon>Paniceae</taxon>
        <taxon>Panicinae</taxon>
        <taxon>Panicum</taxon>
        <taxon>Panicum sect. Hiantes</taxon>
    </lineage>
</organism>
<sequence>MSTTEKVQNLRSDEFEAPSKVMQMAITTRNTSNNITFNWESQPQPRDPSPGYIPIVYFSELQRLSSNAVREFLLGINGEVWPRWRPDYLYSDYSYRDDPLPASDRYNVSINATANSTLPPFINAIEVYSVISTTGVGTHSSDVSAITDVKVKYGVKKNWAGDPCSPKNFAWDGLTCSYAISSRSRITGVNISSSGLDGDISSSFANLKAVQYLDLSHNNLTGSIPDALSQLSSLTVLDLTSNQLSGSIPDGLLKRIKDGSLSLRHDNNPNLCNNADSCKPPNAEGKSKLAVYIAVPVVLVVAIPAPTPPAEHSEYQ</sequence>
<accession>A0A8T0UVU0</accession>
<comment type="caution">
    <text evidence="9">The sequence shown here is derived from an EMBL/GenBank/DDBJ whole genome shotgun (WGS) entry which is preliminary data.</text>
</comment>
<keyword evidence="4" id="KW-0732">Signal</keyword>
<evidence type="ECO:0000256" key="2">
    <source>
        <dbReference type="ARBA" id="ARBA00022614"/>
    </source>
</evidence>
<reference evidence="9" key="1">
    <citation type="submission" date="2020-05" db="EMBL/GenBank/DDBJ databases">
        <title>WGS assembly of Panicum virgatum.</title>
        <authorList>
            <person name="Lovell J.T."/>
            <person name="Jenkins J."/>
            <person name="Shu S."/>
            <person name="Juenger T.E."/>
            <person name="Schmutz J."/>
        </authorList>
    </citation>
    <scope>NUCLEOTIDE SEQUENCE</scope>
    <source>
        <strain evidence="9">AP13</strain>
    </source>
</reference>
<dbReference type="InterPro" id="IPR032675">
    <property type="entry name" value="LRR_dom_sf"/>
</dbReference>
<dbReference type="Pfam" id="PF12819">
    <property type="entry name" value="Malectin_like"/>
    <property type="match status" value="1"/>
</dbReference>
<dbReference type="SMART" id="SM00369">
    <property type="entry name" value="LRR_TYP"/>
    <property type="match status" value="2"/>
</dbReference>
<evidence type="ECO:0000313" key="10">
    <source>
        <dbReference type="Proteomes" id="UP000823388"/>
    </source>
</evidence>
<evidence type="ECO:0000256" key="7">
    <source>
        <dbReference type="ARBA" id="ARBA00023136"/>
    </source>
</evidence>
<evidence type="ECO:0000256" key="1">
    <source>
        <dbReference type="ARBA" id="ARBA00004167"/>
    </source>
</evidence>
<dbReference type="FunFam" id="3.80.10.10:FF:000129">
    <property type="entry name" value="Leucine-rich repeat receptor-like kinase"/>
    <property type="match status" value="1"/>
</dbReference>
<keyword evidence="6" id="KW-1133">Transmembrane helix</keyword>
<dbReference type="PRINTS" id="PR00019">
    <property type="entry name" value="LEURICHRPT"/>
</dbReference>
<evidence type="ECO:0000313" key="9">
    <source>
        <dbReference type="EMBL" id="KAG2626258.1"/>
    </source>
</evidence>
<dbReference type="PANTHER" id="PTHR45631:SF179">
    <property type="entry name" value="PROTEIN KINASE DOMAIN-CONTAINING PROTEIN"/>
    <property type="match status" value="1"/>
</dbReference>
<proteinExistence type="predicted"/>
<dbReference type="InterPro" id="IPR001611">
    <property type="entry name" value="Leu-rich_rpt"/>
</dbReference>
<keyword evidence="10" id="KW-1185">Reference proteome</keyword>
<dbReference type="Gene3D" id="3.80.10.10">
    <property type="entry name" value="Ribonuclease Inhibitor"/>
    <property type="match status" value="1"/>
</dbReference>
<dbReference type="InterPro" id="IPR024788">
    <property type="entry name" value="Malectin-like_Carb-bd_dom"/>
</dbReference>
<dbReference type="AlphaFoldDB" id="A0A8T0UVU0"/>
<evidence type="ECO:0000259" key="8">
    <source>
        <dbReference type="Pfam" id="PF12819"/>
    </source>
</evidence>
<evidence type="ECO:0000256" key="6">
    <source>
        <dbReference type="ARBA" id="ARBA00022989"/>
    </source>
</evidence>
<keyword evidence="2" id="KW-0433">Leucine-rich repeat</keyword>
<name>A0A8T0UVU0_PANVG</name>
<dbReference type="GO" id="GO:0016020">
    <property type="term" value="C:membrane"/>
    <property type="evidence" value="ECO:0007669"/>
    <property type="project" value="UniProtKB-SubCell"/>
</dbReference>
<keyword evidence="3" id="KW-0812">Transmembrane</keyword>